<dbReference type="Pfam" id="PF05076">
    <property type="entry name" value="SUFU"/>
    <property type="match status" value="1"/>
</dbReference>
<sequence length="384" mass="41683">MDLHLMTEWQRLYEEHETQLDRLYEDVLEGRVERLRAFAQQYPQLLELPRYGSAGDIGLLHMAASEGQAEVCQLLLELGLEVDQPVRVSGQETALGLAASEGSLPTCTVLLDAGASANGLSLSICPPLYSAALAGHDQVVALLLARGAAVNQLHRRFNNSALDAARTWGHPAVAELLQANGAQSILDIDTPDVEGPGQAIATFVHNSAGWVLPALFSPPSADPRFSLHISLLTKGRYKLLFTIGLYRTTPMTELFVCLPEDWALPQHGLAQQPAWCFPVQLLARLARQSLEHQALGEGMLVLRDDPGYGDLAWPDSVDAMLVVDKPWDPASAAEEIADDDRVALLLLVPVTFTTKGRPTGEALDALVARKRKASWKVLALKSTA</sequence>
<dbReference type="Pfam" id="PF12796">
    <property type="entry name" value="Ank_2"/>
    <property type="match status" value="1"/>
</dbReference>
<feature type="repeat" description="ANK" evidence="1">
    <location>
        <begin position="60"/>
        <end position="87"/>
    </location>
</feature>
<dbReference type="Gene3D" id="1.25.40.20">
    <property type="entry name" value="Ankyrin repeat-containing domain"/>
    <property type="match status" value="1"/>
</dbReference>
<dbReference type="PANTHER" id="PTHR46224">
    <property type="entry name" value="ANKYRIN REPEAT FAMILY PROTEIN"/>
    <property type="match status" value="1"/>
</dbReference>
<dbReference type="SUPFAM" id="SSF48403">
    <property type="entry name" value="Ankyrin repeat"/>
    <property type="match status" value="1"/>
</dbReference>
<evidence type="ECO:0000259" key="2">
    <source>
        <dbReference type="Pfam" id="PF05076"/>
    </source>
</evidence>
<dbReference type="PROSITE" id="PS50088">
    <property type="entry name" value="ANK_REPEAT"/>
    <property type="match status" value="2"/>
</dbReference>
<dbReference type="InterPro" id="IPR020941">
    <property type="entry name" value="SUFU-like_domain"/>
</dbReference>
<dbReference type="SMART" id="SM00248">
    <property type="entry name" value="ANK"/>
    <property type="match status" value="4"/>
</dbReference>
<organism evidence="3 4">
    <name type="scientific">Pseudomonas piscis</name>
    <dbReference type="NCBI Taxonomy" id="2614538"/>
    <lineage>
        <taxon>Bacteria</taxon>
        <taxon>Pseudomonadati</taxon>
        <taxon>Pseudomonadota</taxon>
        <taxon>Gammaproteobacteria</taxon>
        <taxon>Pseudomonadales</taxon>
        <taxon>Pseudomonadaceae</taxon>
        <taxon>Pseudomonas</taxon>
    </lineage>
</organism>
<accession>A0A7X1U4M5</accession>
<name>A0A7X1U4M5_9PSED</name>
<gene>
    <name evidence="3" type="ORF">GDH07_13440</name>
</gene>
<proteinExistence type="predicted"/>
<evidence type="ECO:0000256" key="1">
    <source>
        <dbReference type="PROSITE-ProRule" id="PRU00023"/>
    </source>
</evidence>
<reference evidence="3 4" key="1">
    <citation type="submission" date="2019-10" db="EMBL/GenBank/DDBJ databases">
        <title>Pseudomonas dajingensis sp. nov., isolated from the profound head ulcers of farmed Murray cod (Maccullochella peelii peelii).</title>
        <authorList>
            <person name="Liu Y."/>
        </authorList>
    </citation>
    <scope>NUCLEOTIDE SEQUENCE [LARGE SCALE GENOMIC DNA]</scope>
    <source>
        <strain evidence="3 4">MC042</strain>
    </source>
</reference>
<dbReference type="AlphaFoldDB" id="A0A7X1U4M5"/>
<dbReference type="InterPro" id="IPR002110">
    <property type="entry name" value="Ankyrin_rpt"/>
</dbReference>
<dbReference type="InterPro" id="IPR036770">
    <property type="entry name" value="Ankyrin_rpt-contain_sf"/>
</dbReference>
<protein>
    <submittedName>
        <fullName evidence="3">Ankyrin repeat domain-containing protein</fullName>
    </submittedName>
</protein>
<dbReference type="PANTHER" id="PTHR46224:SF6">
    <property type="entry name" value="ANKYRIN REPEAT FAMILY PROTEIN"/>
    <property type="match status" value="1"/>
</dbReference>
<dbReference type="EMBL" id="WHUV01000002">
    <property type="protein sequence ID" value="MQA54314.1"/>
    <property type="molecule type" value="Genomic_DNA"/>
</dbReference>
<dbReference type="Pfam" id="PF00023">
    <property type="entry name" value="Ank"/>
    <property type="match status" value="1"/>
</dbReference>
<feature type="domain" description="Suppressor of fused-like" evidence="2">
    <location>
        <begin position="249"/>
        <end position="351"/>
    </location>
</feature>
<feature type="repeat" description="ANK" evidence="1">
    <location>
        <begin position="127"/>
        <end position="155"/>
    </location>
</feature>
<dbReference type="Proteomes" id="UP000486534">
    <property type="component" value="Unassembled WGS sequence"/>
</dbReference>
<evidence type="ECO:0000313" key="4">
    <source>
        <dbReference type="Proteomes" id="UP000486534"/>
    </source>
</evidence>
<comment type="caution">
    <text evidence="3">The sequence shown here is derived from an EMBL/GenBank/DDBJ whole genome shotgun (WGS) entry which is preliminary data.</text>
</comment>
<dbReference type="InterPro" id="IPR051616">
    <property type="entry name" value="Cul2-RING_E3_ligase_SR"/>
</dbReference>
<evidence type="ECO:0000313" key="3">
    <source>
        <dbReference type="EMBL" id="MQA54314.1"/>
    </source>
</evidence>
<dbReference type="PROSITE" id="PS50297">
    <property type="entry name" value="ANK_REP_REGION"/>
    <property type="match status" value="1"/>
</dbReference>
<dbReference type="RefSeq" id="WP_152897849.1">
    <property type="nucleotide sequence ID" value="NZ_WHUV01000002.1"/>
</dbReference>
<keyword evidence="1" id="KW-0040">ANK repeat</keyword>